<feature type="non-terminal residue" evidence="2">
    <location>
        <position position="123"/>
    </location>
</feature>
<gene>
    <name evidence="2" type="ORF">AM593_06923</name>
</gene>
<keyword evidence="3" id="KW-1185">Reference proteome</keyword>
<dbReference type="EMBL" id="KV581278">
    <property type="protein sequence ID" value="OPL33865.1"/>
    <property type="molecule type" value="Genomic_DNA"/>
</dbReference>
<dbReference type="InterPro" id="IPR013783">
    <property type="entry name" value="Ig-like_fold"/>
</dbReference>
<dbReference type="InterPro" id="IPR036179">
    <property type="entry name" value="Ig-like_dom_sf"/>
</dbReference>
<dbReference type="Gene3D" id="2.60.40.10">
    <property type="entry name" value="Immunoglobulins"/>
    <property type="match status" value="1"/>
</dbReference>
<dbReference type="InterPro" id="IPR013106">
    <property type="entry name" value="Ig_V-set"/>
</dbReference>
<comment type="caution">
    <text evidence="2">The sequence shown here is derived from an EMBL/GenBank/DDBJ whole genome shotgun (WGS) entry which is preliminary data.</text>
</comment>
<evidence type="ECO:0000313" key="2">
    <source>
        <dbReference type="EMBL" id="OPL33865.1"/>
    </source>
</evidence>
<dbReference type="SUPFAM" id="SSF48726">
    <property type="entry name" value="Immunoglobulin"/>
    <property type="match status" value="1"/>
</dbReference>
<evidence type="ECO:0000313" key="3">
    <source>
        <dbReference type="Proteomes" id="UP000266721"/>
    </source>
</evidence>
<reference evidence="2 3" key="1">
    <citation type="journal article" date="2016" name="PLoS ONE">
        <title>A First Insight into the Genome of the Filter-Feeder Mussel Mytilus galloprovincialis.</title>
        <authorList>
            <person name="Murgarella M."/>
            <person name="Puiu D."/>
            <person name="Novoa B."/>
            <person name="Figueras A."/>
            <person name="Posada D."/>
            <person name="Canchaya C."/>
        </authorList>
    </citation>
    <scope>NUCLEOTIDE SEQUENCE [LARGE SCALE GENOMIC DNA]</scope>
    <source>
        <tissue evidence="2">Muscle</tissue>
    </source>
</reference>
<dbReference type="Proteomes" id="UP000266721">
    <property type="component" value="Unassembled WGS sequence"/>
</dbReference>
<dbReference type="PROSITE" id="PS50835">
    <property type="entry name" value="IG_LIKE"/>
    <property type="match status" value="1"/>
</dbReference>
<name>A0A3L5TX03_MYTGA</name>
<dbReference type="Pfam" id="PF07686">
    <property type="entry name" value="V-set"/>
    <property type="match status" value="1"/>
</dbReference>
<proteinExistence type="predicted"/>
<feature type="non-terminal residue" evidence="2">
    <location>
        <position position="1"/>
    </location>
</feature>
<evidence type="ECO:0000259" key="1">
    <source>
        <dbReference type="PROSITE" id="PS50835"/>
    </source>
</evidence>
<sequence>MKSEIHVVWNYCVLCIVVVKGNFLKRPDDVTECSGGDLTFGWEYSGSANVVMWEKLPSTTVLSHVLIVDLLTPGSGYEGRIRHNSNGNMTLKSLKEEDSGTYKCTVTYFLGGIVEDSIDVIIY</sequence>
<accession>A0A3L5TX03</accession>
<dbReference type="AlphaFoldDB" id="A0A3L5TX03"/>
<feature type="domain" description="Ig-like" evidence="1">
    <location>
        <begin position="1"/>
        <end position="121"/>
    </location>
</feature>
<dbReference type="InterPro" id="IPR007110">
    <property type="entry name" value="Ig-like_dom"/>
</dbReference>
<protein>
    <recommendedName>
        <fullName evidence="1">Ig-like domain-containing protein</fullName>
    </recommendedName>
</protein>
<organism evidence="2 3">
    <name type="scientific">Mytilus galloprovincialis</name>
    <name type="common">Mediterranean mussel</name>
    <dbReference type="NCBI Taxonomy" id="29158"/>
    <lineage>
        <taxon>Eukaryota</taxon>
        <taxon>Metazoa</taxon>
        <taxon>Spiralia</taxon>
        <taxon>Lophotrochozoa</taxon>
        <taxon>Mollusca</taxon>
        <taxon>Bivalvia</taxon>
        <taxon>Autobranchia</taxon>
        <taxon>Pteriomorphia</taxon>
        <taxon>Mytilida</taxon>
        <taxon>Mytiloidea</taxon>
        <taxon>Mytilidae</taxon>
        <taxon>Mytilinae</taxon>
        <taxon>Mytilus</taxon>
    </lineage>
</organism>